<evidence type="ECO:0000313" key="4">
    <source>
        <dbReference type="Proteomes" id="UP000509414"/>
    </source>
</evidence>
<gene>
    <name evidence="2 3" type="primary">def</name>
    <name evidence="3" type="ORF">CINF_0014</name>
</gene>
<comment type="catalytic activity">
    <reaction evidence="2">
        <text>N-terminal N-formyl-L-methionyl-[peptide] + H2O = N-terminal L-methionyl-[peptide] + formate</text>
        <dbReference type="Rhea" id="RHEA:24420"/>
        <dbReference type="Rhea" id="RHEA-COMP:10639"/>
        <dbReference type="Rhea" id="RHEA-COMP:10640"/>
        <dbReference type="ChEBI" id="CHEBI:15377"/>
        <dbReference type="ChEBI" id="CHEBI:15740"/>
        <dbReference type="ChEBI" id="CHEBI:49298"/>
        <dbReference type="ChEBI" id="CHEBI:64731"/>
        <dbReference type="EC" id="3.5.1.88"/>
    </reaction>
</comment>
<feature type="active site" evidence="2">
    <location>
        <position position="148"/>
    </location>
</feature>
<dbReference type="GO" id="GO:0042586">
    <property type="term" value="F:peptide deformylase activity"/>
    <property type="evidence" value="ECO:0007669"/>
    <property type="project" value="UniProtKB-UniRule"/>
</dbReference>
<dbReference type="NCBIfam" id="TIGR00079">
    <property type="entry name" value="pept_deformyl"/>
    <property type="match status" value="1"/>
</dbReference>
<comment type="similarity">
    <text evidence="1 2">Belongs to the polypeptide deformylase family.</text>
</comment>
<dbReference type="GO" id="GO:0006412">
    <property type="term" value="P:translation"/>
    <property type="evidence" value="ECO:0007669"/>
    <property type="project" value="UniProtKB-UniRule"/>
</dbReference>
<dbReference type="PRINTS" id="PR01576">
    <property type="entry name" value="PDEFORMYLASE"/>
</dbReference>
<proteinExistence type="inferred from homology"/>
<reference evidence="3 4" key="1">
    <citation type="submission" date="2020-02" db="EMBL/GenBank/DDBJ databases">
        <title>Complete genome sequence of the novel Campylobacter species Candidatus Campylobacter infans.</title>
        <authorList>
            <person name="Duim B."/>
            <person name="Zomer A."/>
            <person name="van der Graaf L."/>
            <person name="Wagenaar J."/>
        </authorList>
    </citation>
    <scope>NUCLEOTIDE SEQUENCE [LARGE SCALE GENOMIC DNA]</scope>
    <source>
        <strain evidence="3 4">19S00001</strain>
    </source>
</reference>
<dbReference type="AlphaFoldDB" id="A0A7H9CEN1"/>
<dbReference type="InterPro" id="IPR023635">
    <property type="entry name" value="Peptide_deformylase"/>
</dbReference>
<dbReference type="PANTHER" id="PTHR10458">
    <property type="entry name" value="PEPTIDE DEFORMYLASE"/>
    <property type="match status" value="1"/>
</dbReference>
<evidence type="ECO:0000256" key="2">
    <source>
        <dbReference type="HAMAP-Rule" id="MF_00163"/>
    </source>
</evidence>
<protein>
    <recommendedName>
        <fullName evidence="2">Peptide deformylase</fullName>
        <shortName evidence="2">PDF</shortName>
        <ecNumber evidence="2">3.5.1.88</ecNumber>
    </recommendedName>
    <alternativeName>
        <fullName evidence="2">Polypeptide deformylase</fullName>
    </alternativeName>
</protein>
<keyword evidence="2" id="KW-0479">Metal-binding</keyword>
<dbReference type="PIRSF" id="PIRSF004749">
    <property type="entry name" value="Pep_def"/>
    <property type="match status" value="1"/>
</dbReference>
<dbReference type="Pfam" id="PF01327">
    <property type="entry name" value="Pep_deformylase"/>
    <property type="match status" value="1"/>
</dbReference>
<feature type="binding site" evidence="2">
    <location>
        <position position="105"/>
    </location>
    <ligand>
        <name>Fe cation</name>
        <dbReference type="ChEBI" id="CHEBI:24875"/>
    </ligand>
</feature>
<dbReference type="NCBIfam" id="NF001159">
    <property type="entry name" value="PRK00150.1-3"/>
    <property type="match status" value="1"/>
</dbReference>
<dbReference type="Gene3D" id="3.90.45.10">
    <property type="entry name" value="Peptide deformylase"/>
    <property type="match status" value="1"/>
</dbReference>
<organism evidence="3 4">
    <name type="scientific">Candidatus Campylobacter infans</name>
    <dbReference type="NCBI Taxonomy" id="2561898"/>
    <lineage>
        <taxon>Bacteria</taxon>
        <taxon>Pseudomonadati</taxon>
        <taxon>Campylobacterota</taxon>
        <taxon>Epsilonproteobacteria</taxon>
        <taxon>Campylobacterales</taxon>
        <taxon>Campylobacteraceae</taxon>
        <taxon>Campylobacter</taxon>
    </lineage>
</organism>
<dbReference type="SUPFAM" id="SSF56420">
    <property type="entry name" value="Peptide deformylase"/>
    <property type="match status" value="1"/>
</dbReference>
<dbReference type="InterPro" id="IPR036821">
    <property type="entry name" value="Peptide_deformylase_sf"/>
</dbReference>
<dbReference type="Proteomes" id="UP000509414">
    <property type="component" value="Chromosome"/>
</dbReference>
<keyword evidence="4" id="KW-1185">Reference proteome</keyword>
<name>A0A7H9CEN1_9BACT</name>
<dbReference type="EC" id="3.5.1.88" evidence="2"/>
<feature type="binding site" evidence="2">
    <location>
        <position position="147"/>
    </location>
    <ligand>
        <name>Fe cation</name>
        <dbReference type="ChEBI" id="CHEBI:24875"/>
    </ligand>
</feature>
<evidence type="ECO:0000256" key="1">
    <source>
        <dbReference type="ARBA" id="ARBA00010759"/>
    </source>
</evidence>
<feature type="binding site" evidence="2">
    <location>
        <position position="151"/>
    </location>
    <ligand>
        <name>Fe cation</name>
        <dbReference type="ChEBI" id="CHEBI:24875"/>
    </ligand>
</feature>
<comment type="function">
    <text evidence="2">Removes the formyl group from the N-terminal Met of newly synthesized proteins. Requires at least a dipeptide for an efficient rate of reaction. N-terminal L-methionine is a prerequisite for activity but the enzyme has broad specificity at other positions.</text>
</comment>
<keyword evidence="2 3" id="KW-0378">Hydrolase</keyword>
<dbReference type="CDD" id="cd00487">
    <property type="entry name" value="Pep_deformylase"/>
    <property type="match status" value="1"/>
</dbReference>
<keyword evidence="2" id="KW-0648">Protein biosynthesis</keyword>
<evidence type="ECO:0000313" key="3">
    <source>
        <dbReference type="EMBL" id="QLI04573.1"/>
    </source>
</evidence>
<sequence>MVLKVITYPNKNLFMKSKPVENFDENLHKFLDDLYDTMRAYDGIGISAIQVDKPIRAMLVLIPRQSQELDENGEFIAEQFKEDLLEIINPQFIELEGEQICKEGCLSVPDFYEDVKRAKSIKLKFFDRFGKEQILSADGLKAVCIQHEYDHLEGHLFIEKIGYTKRKKFDKDYKAKIKELKAKSEN</sequence>
<dbReference type="PANTHER" id="PTHR10458:SF22">
    <property type="entry name" value="PEPTIDE DEFORMYLASE"/>
    <property type="match status" value="1"/>
</dbReference>
<keyword evidence="2" id="KW-0408">Iron</keyword>
<dbReference type="HAMAP" id="MF_00163">
    <property type="entry name" value="Pep_deformylase"/>
    <property type="match status" value="1"/>
</dbReference>
<dbReference type="KEGG" id="cinf:CINF_0014"/>
<dbReference type="EMBL" id="CP049075">
    <property type="protein sequence ID" value="QLI04573.1"/>
    <property type="molecule type" value="Genomic_DNA"/>
</dbReference>
<comment type="cofactor">
    <cofactor evidence="2">
        <name>Fe(2+)</name>
        <dbReference type="ChEBI" id="CHEBI:29033"/>
    </cofactor>
    <text evidence="2">Binds 1 Fe(2+) ion.</text>
</comment>
<dbReference type="GO" id="GO:0046872">
    <property type="term" value="F:metal ion binding"/>
    <property type="evidence" value="ECO:0007669"/>
    <property type="project" value="UniProtKB-KW"/>
</dbReference>
<accession>A0A7H9CEN1</accession>
<dbReference type="RefSeq" id="WP_178695512.1">
    <property type="nucleotide sequence ID" value="NZ_CP049075.1"/>
</dbReference>